<keyword evidence="1" id="KW-0175">Coiled coil</keyword>
<dbReference type="KEGG" id="ndv:NDEV_1091"/>
<evidence type="ECO:0000313" key="3">
    <source>
        <dbReference type="Proteomes" id="UP000196239"/>
    </source>
</evidence>
<reference evidence="3" key="1">
    <citation type="submission" date="2015-10" db="EMBL/GenBank/DDBJ databases">
        <authorList>
            <person name="Lehtovirta-Morley L.E."/>
            <person name="Vieille C."/>
        </authorList>
    </citation>
    <scope>NUCLEOTIDE SEQUENCE [LARGE SCALE GENOMIC DNA]</scope>
</reference>
<dbReference type="Proteomes" id="UP000196239">
    <property type="component" value="Chromosome 1"/>
</dbReference>
<keyword evidence="3" id="KW-1185">Reference proteome</keyword>
<organism evidence="2 3">
    <name type="scientific">Nitrosotalea devaniterrae</name>
    <dbReference type="NCBI Taxonomy" id="1078905"/>
    <lineage>
        <taxon>Archaea</taxon>
        <taxon>Nitrososphaerota</taxon>
        <taxon>Nitrososphaeria</taxon>
        <taxon>Nitrosotaleales</taxon>
        <taxon>Nitrosotaleaceae</taxon>
        <taxon>Nitrosotalea</taxon>
    </lineage>
</organism>
<dbReference type="AlphaFoldDB" id="A0A128A3C3"/>
<protein>
    <submittedName>
        <fullName evidence="2">Uncharacterized protein</fullName>
    </submittedName>
</protein>
<accession>A0A128A3C3</accession>
<evidence type="ECO:0000256" key="1">
    <source>
        <dbReference type="SAM" id="Coils"/>
    </source>
</evidence>
<dbReference type="EMBL" id="LN890280">
    <property type="protein sequence ID" value="CUR51856.1"/>
    <property type="molecule type" value="Genomic_DNA"/>
</dbReference>
<gene>
    <name evidence="2" type="ORF">NDEV_1091</name>
</gene>
<evidence type="ECO:0000313" key="2">
    <source>
        <dbReference type="EMBL" id="CUR51856.1"/>
    </source>
</evidence>
<feature type="coiled-coil region" evidence="1">
    <location>
        <begin position="95"/>
        <end position="122"/>
    </location>
</feature>
<name>A0A128A3C3_9ARCH</name>
<sequence length="122" mass="13891">MWPYDVRKMMEAFGHPMDMLNSPFAFPRLPPRANPPQGIASAGMVKDRIIQDADMMMSKLSSHHTMFQRYAAGLFNMTPNGFMPGHPMHATMNPVDSLTEENERLRKENLALKSDLGKEKKK</sequence>
<proteinExistence type="predicted"/>